<keyword evidence="2" id="KW-1003">Cell membrane</keyword>
<dbReference type="GO" id="GO:0009506">
    <property type="term" value="C:plasmodesma"/>
    <property type="evidence" value="ECO:0007669"/>
    <property type="project" value="UniProtKB-ARBA"/>
</dbReference>
<gene>
    <name evidence="12" type="ORF">F3Y22_tig00117034pilonHSYRG01257</name>
</gene>
<dbReference type="Proteomes" id="UP000436088">
    <property type="component" value="Unassembled WGS sequence"/>
</dbReference>
<dbReference type="InterPro" id="IPR012946">
    <property type="entry name" value="X8"/>
</dbReference>
<keyword evidence="7" id="KW-0325">Glycoprotein</keyword>
<evidence type="ECO:0000256" key="4">
    <source>
        <dbReference type="ARBA" id="ARBA00022729"/>
    </source>
</evidence>
<keyword evidence="6" id="KW-1015">Disulfide bond</keyword>
<feature type="region of interest" description="Disordered" evidence="9">
    <location>
        <begin position="122"/>
        <end position="144"/>
    </location>
</feature>
<evidence type="ECO:0000256" key="2">
    <source>
        <dbReference type="ARBA" id="ARBA00022475"/>
    </source>
</evidence>
<sequence>MAASVLLSLLLLAAMTGRSMGTWCICKDGVKDTILQKTLDYACGEGADCNPIHMKGPCFNPDTVRAHCNYAVNSFFQKKGQAQGTCDFAGTATITTSDPSYAGCPFPATASDFYPLISAGSTTTSPKTTPSTTMPKVNPINNSPTSTTPYGLTTPTGMLGGVGNGLGPSGGGFNPEYNTDGGFRIQYCFSSYAILLFPGFMLLWE</sequence>
<evidence type="ECO:0000313" key="12">
    <source>
        <dbReference type="EMBL" id="KAE8655206.1"/>
    </source>
</evidence>
<evidence type="ECO:0000313" key="13">
    <source>
        <dbReference type="Proteomes" id="UP000436088"/>
    </source>
</evidence>
<dbReference type="FunFam" id="1.20.58.1040:FF:000001">
    <property type="entry name" value="Glucan endo-1,3-beta-glucosidase 4"/>
    <property type="match status" value="1"/>
</dbReference>
<evidence type="ECO:0000256" key="3">
    <source>
        <dbReference type="ARBA" id="ARBA00022622"/>
    </source>
</evidence>
<feature type="chain" id="PRO_5025668882" evidence="10">
    <location>
        <begin position="22"/>
        <end position="205"/>
    </location>
</feature>
<proteinExistence type="predicted"/>
<dbReference type="PANTHER" id="PTHR31044:SF25">
    <property type="entry name" value="PLASMODESMATA CALLOSE-BINDING PROTEIN 3"/>
    <property type="match status" value="1"/>
</dbReference>
<evidence type="ECO:0000256" key="9">
    <source>
        <dbReference type="SAM" id="MobiDB-lite"/>
    </source>
</evidence>
<evidence type="ECO:0000256" key="1">
    <source>
        <dbReference type="ARBA" id="ARBA00004609"/>
    </source>
</evidence>
<dbReference type="SMART" id="SM00768">
    <property type="entry name" value="X8"/>
    <property type="match status" value="1"/>
</dbReference>
<reference evidence="12" key="1">
    <citation type="submission" date="2019-09" db="EMBL/GenBank/DDBJ databases">
        <title>Draft genome information of white flower Hibiscus syriacus.</title>
        <authorList>
            <person name="Kim Y.-M."/>
        </authorList>
    </citation>
    <scope>NUCLEOTIDE SEQUENCE [LARGE SCALE GENOMIC DNA]</scope>
    <source>
        <strain evidence="12">YM2019G1</strain>
    </source>
</reference>
<dbReference type="InterPro" id="IPR044788">
    <property type="entry name" value="X8_dom_prot"/>
</dbReference>
<dbReference type="PANTHER" id="PTHR31044">
    <property type="entry name" value="BETA-1,3 GLUCANASE"/>
    <property type="match status" value="1"/>
</dbReference>
<evidence type="ECO:0000256" key="7">
    <source>
        <dbReference type="ARBA" id="ARBA00023180"/>
    </source>
</evidence>
<keyword evidence="8" id="KW-0449">Lipoprotein</keyword>
<evidence type="ECO:0000256" key="6">
    <source>
        <dbReference type="ARBA" id="ARBA00023157"/>
    </source>
</evidence>
<feature type="compositionally biased region" description="Low complexity" evidence="9">
    <location>
        <begin position="122"/>
        <end position="136"/>
    </location>
</feature>
<protein>
    <submittedName>
        <fullName evidence="12">PLASMODESMATA CALLOSE-BINDING PROTEIN 2</fullName>
    </submittedName>
</protein>
<dbReference type="Pfam" id="PF07983">
    <property type="entry name" value="X8"/>
    <property type="match status" value="1"/>
</dbReference>
<dbReference type="EMBL" id="VEPZ02001782">
    <property type="protein sequence ID" value="KAE8655206.1"/>
    <property type="molecule type" value="Genomic_DNA"/>
</dbReference>
<dbReference type="Gene3D" id="1.20.58.1040">
    <property type="match status" value="1"/>
</dbReference>
<name>A0A6A2WZV9_HIBSY</name>
<dbReference type="GO" id="GO:0005886">
    <property type="term" value="C:plasma membrane"/>
    <property type="evidence" value="ECO:0007669"/>
    <property type="project" value="UniProtKB-SubCell"/>
</dbReference>
<feature type="signal peptide" evidence="10">
    <location>
        <begin position="1"/>
        <end position="21"/>
    </location>
</feature>
<accession>A0A6A2WZV9</accession>
<keyword evidence="5" id="KW-0472">Membrane</keyword>
<evidence type="ECO:0000256" key="5">
    <source>
        <dbReference type="ARBA" id="ARBA00023136"/>
    </source>
</evidence>
<dbReference type="GO" id="GO:0098552">
    <property type="term" value="C:side of membrane"/>
    <property type="evidence" value="ECO:0007669"/>
    <property type="project" value="UniProtKB-KW"/>
</dbReference>
<comment type="subcellular location">
    <subcellularLocation>
        <location evidence="1">Cell membrane</location>
        <topology evidence="1">Lipid-anchor</topology>
        <topology evidence="1">GPI-anchor</topology>
    </subcellularLocation>
</comment>
<organism evidence="12 13">
    <name type="scientific">Hibiscus syriacus</name>
    <name type="common">Rose of Sharon</name>
    <dbReference type="NCBI Taxonomy" id="106335"/>
    <lineage>
        <taxon>Eukaryota</taxon>
        <taxon>Viridiplantae</taxon>
        <taxon>Streptophyta</taxon>
        <taxon>Embryophyta</taxon>
        <taxon>Tracheophyta</taxon>
        <taxon>Spermatophyta</taxon>
        <taxon>Magnoliopsida</taxon>
        <taxon>eudicotyledons</taxon>
        <taxon>Gunneridae</taxon>
        <taxon>Pentapetalae</taxon>
        <taxon>rosids</taxon>
        <taxon>malvids</taxon>
        <taxon>Malvales</taxon>
        <taxon>Malvaceae</taxon>
        <taxon>Malvoideae</taxon>
        <taxon>Hibiscus</taxon>
    </lineage>
</organism>
<keyword evidence="3" id="KW-0336">GPI-anchor</keyword>
<evidence type="ECO:0000259" key="11">
    <source>
        <dbReference type="SMART" id="SM00768"/>
    </source>
</evidence>
<comment type="caution">
    <text evidence="12">The sequence shown here is derived from an EMBL/GenBank/DDBJ whole genome shotgun (WGS) entry which is preliminary data.</text>
</comment>
<evidence type="ECO:0000256" key="8">
    <source>
        <dbReference type="ARBA" id="ARBA00023288"/>
    </source>
</evidence>
<keyword evidence="4 10" id="KW-0732">Signal</keyword>
<dbReference type="AlphaFoldDB" id="A0A6A2WZV9"/>
<evidence type="ECO:0000256" key="10">
    <source>
        <dbReference type="SAM" id="SignalP"/>
    </source>
</evidence>
<feature type="domain" description="X8" evidence="11">
    <location>
        <begin position="22"/>
        <end position="106"/>
    </location>
</feature>
<keyword evidence="13" id="KW-1185">Reference proteome</keyword>